<dbReference type="NCBIfam" id="TIGR02281">
    <property type="entry name" value="clan_AA_DTGA"/>
    <property type="match status" value="1"/>
</dbReference>
<keyword evidence="2" id="KW-0378">Hydrolase</keyword>
<keyword evidence="3" id="KW-1185">Reference proteome</keyword>
<organism evidence="2 3">
    <name type="scientific">Yoonia phaeophyticola</name>
    <dbReference type="NCBI Taxonomy" id="3137369"/>
    <lineage>
        <taxon>Bacteria</taxon>
        <taxon>Pseudomonadati</taxon>
        <taxon>Pseudomonadota</taxon>
        <taxon>Alphaproteobacteria</taxon>
        <taxon>Rhodobacterales</taxon>
        <taxon>Paracoccaceae</taxon>
        <taxon>Yoonia</taxon>
    </lineage>
</organism>
<dbReference type="EMBL" id="CP150951">
    <property type="protein sequence ID" value="WZC48143.1"/>
    <property type="molecule type" value="Genomic_DNA"/>
</dbReference>
<protein>
    <submittedName>
        <fullName evidence="2">TIGR02281 family clan AA aspartic protease</fullName>
    </submittedName>
</protein>
<feature type="transmembrane region" description="Helical" evidence="1">
    <location>
        <begin position="6"/>
        <end position="26"/>
    </location>
</feature>
<dbReference type="GO" id="GO:0008233">
    <property type="term" value="F:peptidase activity"/>
    <property type="evidence" value="ECO:0007669"/>
    <property type="project" value="UniProtKB-KW"/>
</dbReference>
<accession>A0ABZ2V255</accession>
<gene>
    <name evidence="2" type="ORF">AABB29_14860</name>
</gene>
<keyword evidence="1" id="KW-0472">Membrane</keyword>
<dbReference type="InterPro" id="IPR011969">
    <property type="entry name" value="Clan_AA_Asp_peptidase_C"/>
</dbReference>
<dbReference type="InterPro" id="IPR001969">
    <property type="entry name" value="Aspartic_peptidase_AS"/>
</dbReference>
<dbReference type="GO" id="GO:0006508">
    <property type="term" value="P:proteolysis"/>
    <property type="evidence" value="ECO:0007669"/>
    <property type="project" value="UniProtKB-KW"/>
</dbReference>
<dbReference type="InterPro" id="IPR021109">
    <property type="entry name" value="Peptidase_aspartic_dom_sf"/>
</dbReference>
<dbReference type="RefSeq" id="WP_341366262.1">
    <property type="nucleotide sequence ID" value="NZ_CP150951.2"/>
</dbReference>
<keyword evidence="1" id="KW-0812">Transmembrane</keyword>
<evidence type="ECO:0000256" key="1">
    <source>
        <dbReference type="SAM" id="Phobius"/>
    </source>
</evidence>
<evidence type="ECO:0000313" key="3">
    <source>
        <dbReference type="Proteomes" id="UP001440612"/>
    </source>
</evidence>
<dbReference type="PROSITE" id="PS00141">
    <property type="entry name" value="ASP_PROTEASE"/>
    <property type="match status" value="1"/>
</dbReference>
<sequence>MNTDQTMQFIYLVLLGAAIGGSALVAGRRDLGKTAQHAAIWALIFIGVIGAIGLWDDISRDVAARQTVMDDGSVSVPRGPDGHYYLTLTINDVPVEFVVDTGASEMVLTRRDAQRVGIDLNDLAYSGFASTANGIVTTAPVTLGTTTLGEMSDQNLPAVVNRGDMDMSLLGMTYLGLYDRIEIFNGELVLTR</sequence>
<dbReference type="CDD" id="cd05483">
    <property type="entry name" value="retropepsin_like_bacteria"/>
    <property type="match status" value="1"/>
</dbReference>
<proteinExistence type="predicted"/>
<dbReference type="Pfam" id="PF13975">
    <property type="entry name" value="gag-asp_proteas"/>
    <property type="match status" value="1"/>
</dbReference>
<dbReference type="InterPro" id="IPR034122">
    <property type="entry name" value="Retropepsin-like_bacterial"/>
</dbReference>
<dbReference type="Gene3D" id="2.40.70.10">
    <property type="entry name" value="Acid Proteases"/>
    <property type="match status" value="1"/>
</dbReference>
<feature type="transmembrane region" description="Helical" evidence="1">
    <location>
        <begin position="38"/>
        <end position="55"/>
    </location>
</feature>
<keyword evidence="2" id="KW-0645">Protease</keyword>
<reference evidence="3" key="1">
    <citation type="submission" date="2024-04" db="EMBL/GenBank/DDBJ databases">
        <title>Phylogenomic analyses of a clade within the roseobacter group suggest taxonomic reassignments of species of the genera Aestuariivita, Citreicella, Loktanella, Nautella, Pelagibaca, Ruegeria, Thalassobius, Thiobacimonas and Tropicibacter, and the proposal o.</title>
        <authorList>
            <person name="Jeon C.O."/>
        </authorList>
    </citation>
    <scope>NUCLEOTIDE SEQUENCE [LARGE SCALE GENOMIC DNA]</scope>
    <source>
        <strain evidence="3">BS5-3</strain>
    </source>
</reference>
<dbReference type="SUPFAM" id="SSF50630">
    <property type="entry name" value="Acid proteases"/>
    <property type="match status" value="1"/>
</dbReference>
<dbReference type="Proteomes" id="UP001440612">
    <property type="component" value="Chromosome"/>
</dbReference>
<evidence type="ECO:0000313" key="2">
    <source>
        <dbReference type="EMBL" id="WZC48143.1"/>
    </source>
</evidence>
<keyword evidence="1" id="KW-1133">Transmembrane helix</keyword>
<name>A0ABZ2V255_9RHOB</name>